<keyword evidence="1" id="KW-0732">Signal</keyword>
<organism evidence="2 3">
    <name type="scientific">Nonomuraea wenchangensis</name>
    <dbReference type="NCBI Taxonomy" id="568860"/>
    <lineage>
        <taxon>Bacteria</taxon>
        <taxon>Bacillati</taxon>
        <taxon>Actinomycetota</taxon>
        <taxon>Actinomycetes</taxon>
        <taxon>Streptosporangiales</taxon>
        <taxon>Streptosporangiaceae</taxon>
        <taxon>Nonomuraea</taxon>
    </lineage>
</organism>
<dbReference type="Proteomes" id="UP000199361">
    <property type="component" value="Unassembled WGS sequence"/>
</dbReference>
<feature type="signal peptide" evidence="1">
    <location>
        <begin position="1"/>
        <end position="20"/>
    </location>
</feature>
<dbReference type="PROSITE" id="PS51257">
    <property type="entry name" value="PROKAR_LIPOPROTEIN"/>
    <property type="match status" value="1"/>
</dbReference>
<accession>A0A1I0IUP1</accession>
<evidence type="ECO:0000256" key="1">
    <source>
        <dbReference type="SAM" id="SignalP"/>
    </source>
</evidence>
<name>A0A1I0IUP1_9ACTN</name>
<gene>
    <name evidence="2" type="ORF">SAMN05421811_105210</name>
</gene>
<dbReference type="RefSeq" id="WP_245774849.1">
    <property type="nucleotide sequence ID" value="NZ_FOHX01000005.1"/>
</dbReference>
<feature type="chain" id="PRO_5038881891" description="Lipoprotein" evidence="1">
    <location>
        <begin position="21"/>
        <end position="130"/>
    </location>
</feature>
<evidence type="ECO:0000313" key="3">
    <source>
        <dbReference type="Proteomes" id="UP000199361"/>
    </source>
</evidence>
<sequence>MRLPKSRLLSLAGLSALALAVAGCGEVNQTIDKAQACLEAPKIVADLGAQISKLTNDPQAMDKALDDAAAKLGDVADKAANTTIKEASDNLADKLSGISVQNVNDAVDAAQKVGKETVAYLETVRQACTN</sequence>
<evidence type="ECO:0008006" key="4">
    <source>
        <dbReference type="Google" id="ProtNLM"/>
    </source>
</evidence>
<protein>
    <recommendedName>
        <fullName evidence="4">Lipoprotein</fullName>
    </recommendedName>
</protein>
<proteinExistence type="predicted"/>
<dbReference type="EMBL" id="FOHX01000005">
    <property type="protein sequence ID" value="SEU01033.1"/>
    <property type="molecule type" value="Genomic_DNA"/>
</dbReference>
<evidence type="ECO:0000313" key="2">
    <source>
        <dbReference type="EMBL" id="SEU01033.1"/>
    </source>
</evidence>
<reference evidence="2 3" key="1">
    <citation type="submission" date="2016-10" db="EMBL/GenBank/DDBJ databases">
        <authorList>
            <person name="de Groot N.N."/>
        </authorList>
    </citation>
    <scope>NUCLEOTIDE SEQUENCE [LARGE SCALE GENOMIC DNA]</scope>
    <source>
        <strain evidence="2 3">CGMCC 4.5598</strain>
    </source>
</reference>
<keyword evidence="3" id="KW-1185">Reference proteome</keyword>
<dbReference type="AlphaFoldDB" id="A0A1I0IUP1"/>
<dbReference type="STRING" id="568860.SAMN05421811_105210"/>